<evidence type="ECO:0000256" key="7">
    <source>
        <dbReference type="RuleBase" id="RU003425"/>
    </source>
</evidence>
<comment type="function">
    <text evidence="5 7">Central component in molecular interactions underlying sperm crawling. Forms an extensive filament system that extends from sperm villipoda, along the leading edge of the pseudopod.</text>
</comment>
<evidence type="ECO:0000256" key="5">
    <source>
        <dbReference type="ARBA" id="ARBA00037744"/>
    </source>
</evidence>
<dbReference type="PANTHER" id="PTHR22920:SF7">
    <property type="entry name" value="MSP DOMAIN-CONTAINING PROTEIN-RELATED"/>
    <property type="match status" value="1"/>
</dbReference>
<accession>A0A2Q4TBP2</accession>
<reference evidence="9" key="2">
    <citation type="submission" date="2022-06" db="UniProtKB">
        <authorList>
            <consortium name="EnsemblMetazoa"/>
        </authorList>
    </citation>
    <scope>IDENTIFICATION</scope>
    <source>
        <strain evidence="9">DF5081</strain>
    </source>
</reference>
<evidence type="ECO:0000259" key="8">
    <source>
        <dbReference type="PROSITE" id="PS50202"/>
    </source>
</evidence>
<evidence type="ECO:0000256" key="2">
    <source>
        <dbReference type="ARBA" id="ARBA00022490"/>
    </source>
</evidence>
<proteinExistence type="predicted"/>
<dbReference type="STRING" id="281687.A0A2Q4TBP2"/>
<dbReference type="AlphaFoldDB" id="A0A2Q4TBP2"/>
<evidence type="ECO:0000256" key="4">
    <source>
        <dbReference type="ARBA" id="ARBA00023273"/>
    </source>
</evidence>
<keyword evidence="3 7" id="KW-0206">Cytoskeleton</keyword>
<keyword evidence="2" id="KW-0963">Cytoplasm</keyword>
<name>A0A2Q4TBP2_CAEJA</name>
<dbReference type="GO" id="GO:0005856">
    <property type="term" value="C:cytoskeleton"/>
    <property type="evidence" value="ECO:0007669"/>
    <property type="project" value="UniProtKB-SubCell"/>
</dbReference>
<reference evidence="10" key="1">
    <citation type="submission" date="2010-08" db="EMBL/GenBank/DDBJ databases">
        <authorList>
            <consortium name="Caenorhabditis japonica Sequencing Consortium"/>
            <person name="Wilson R.K."/>
        </authorList>
    </citation>
    <scope>NUCLEOTIDE SEQUENCE [LARGE SCALE GENOMIC DNA]</scope>
    <source>
        <strain evidence="10">DF5081</strain>
    </source>
</reference>
<comment type="subcellular location">
    <subcellularLocation>
        <location evidence="6">Cell projection</location>
        <location evidence="6">Pseudopodium</location>
    </subcellularLocation>
    <subcellularLocation>
        <location evidence="1">Cytoplasm</location>
        <location evidence="1">Cytoskeleton</location>
    </subcellularLocation>
</comment>
<dbReference type="PROSITE" id="PS50202">
    <property type="entry name" value="MSP"/>
    <property type="match status" value="1"/>
</dbReference>
<dbReference type="PANTHER" id="PTHR22920">
    <property type="entry name" value="MAJOR SPERM PROTEIN"/>
    <property type="match status" value="1"/>
</dbReference>
<keyword evidence="10" id="KW-1185">Reference proteome</keyword>
<feature type="domain" description="MSP" evidence="8">
    <location>
        <begin position="11"/>
        <end position="120"/>
    </location>
</feature>
<dbReference type="Pfam" id="PF00635">
    <property type="entry name" value="Motile_Sperm"/>
    <property type="match status" value="1"/>
</dbReference>
<dbReference type="EnsemblMetazoa" id="CJA43115.1">
    <property type="protein sequence ID" value="CJA43115.1"/>
    <property type="gene ID" value="WBGene00218963"/>
</dbReference>
<sequence>MATFHQQLPSTTATLPNGKIVFNNDNHTYHVKVINSWVRRVGYGFQISSGMNPQCGVLNPKNAVIFTVSSDALAFRLKDNNRLLIDWAGTPDGSAKQFRREWFEGGGLLRTVFTVYGIVEKPINCMRRRSAYPKKTNFQYNYYCKNISKNSSYITFNIY</sequence>
<dbReference type="SUPFAM" id="SSF49354">
    <property type="entry name" value="PapD-like"/>
    <property type="match status" value="1"/>
</dbReference>
<evidence type="ECO:0000313" key="9">
    <source>
        <dbReference type="EnsemblMetazoa" id="CJA40385.1"/>
    </source>
</evidence>
<dbReference type="InterPro" id="IPR000535">
    <property type="entry name" value="MSP_dom"/>
</dbReference>
<keyword evidence="4" id="KW-0966">Cell projection</keyword>
<evidence type="ECO:0000256" key="3">
    <source>
        <dbReference type="ARBA" id="ARBA00023212"/>
    </source>
</evidence>
<evidence type="ECO:0000313" key="10">
    <source>
        <dbReference type="Proteomes" id="UP000005237"/>
    </source>
</evidence>
<dbReference type="InterPro" id="IPR051155">
    <property type="entry name" value="Nematode_MSP"/>
</dbReference>
<dbReference type="InterPro" id="IPR013783">
    <property type="entry name" value="Ig-like_fold"/>
</dbReference>
<dbReference type="Gene3D" id="2.60.40.10">
    <property type="entry name" value="Immunoglobulins"/>
    <property type="match status" value="1"/>
</dbReference>
<dbReference type="EnsemblMetazoa" id="CJA40385.1">
    <property type="protein sequence ID" value="CJA40385.1"/>
    <property type="gene ID" value="WBGene00216233"/>
</dbReference>
<dbReference type="InterPro" id="IPR008962">
    <property type="entry name" value="PapD-like_sf"/>
</dbReference>
<organism evidence="9 10">
    <name type="scientific">Caenorhabditis japonica</name>
    <dbReference type="NCBI Taxonomy" id="281687"/>
    <lineage>
        <taxon>Eukaryota</taxon>
        <taxon>Metazoa</taxon>
        <taxon>Ecdysozoa</taxon>
        <taxon>Nematoda</taxon>
        <taxon>Chromadorea</taxon>
        <taxon>Rhabditida</taxon>
        <taxon>Rhabditina</taxon>
        <taxon>Rhabditomorpha</taxon>
        <taxon>Rhabditoidea</taxon>
        <taxon>Rhabditidae</taxon>
        <taxon>Peloderinae</taxon>
        <taxon>Caenorhabditis</taxon>
    </lineage>
</organism>
<dbReference type="Proteomes" id="UP000005237">
    <property type="component" value="Unassembled WGS sequence"/>
</dbReference>
<dbReference type="GO" id="GO:0031143">
    <property type="term" value="C:pseudopodium"/>
    <property type="evidence" value="ECO:0007669"/>
    <property type="project" value="UniProtKB-SubCell"/>
</dbReference>
<protein>
    <recommendedName>
        <fullName evidence="7">Major sperm protein</fullName>
    </recommendedName>
</protein>
<evidence type="ECO:0000256" key="6">
    <source>
        <dbReference type="ARBA" id="ARBA00037818"/>
    </source>
</evidence>
<evidence type="ECO:0000256" key="1">
    <source>
        <dbReference type="ARBA" id="ARBA00004245"/>
    </source>
</evidence>
<dbReference type="InParanoid" id="A0A2Q4TBP2"/>